<proteinExistence type="predicted"/>
<dbReference type="Proteomes" id="UP000430519">
    <property type="component" value="Unassembled WGS sequence"/>
</dbReference>
<keyword evidence="2" id="KW-1185">Reference proteome</keyword>
<dbReference type="AlphaFoldDB" id="A0A6I4YF88"/>
<comment type="caution">
    <text evidence="1">The sequence shown here is derived from an EMBL/GenBank/DDBJ whole genome shotgun (WGS) entry which is preliminary data.</text>
</comment>
<reference evidence="1 2" key="1">
    <citation type="submission" date="2019-11" db="EMBL/GenBank/DDBJ databases">
        <title>Genome sequence of Deinococcus xianganensis Y35, AI-2 producing algicidal bacterium, isolated from lake water.</title>
        <authorList>
            <person name="Li Y."/>
        </authorList>
    </citation>
    <scope>NUCLEOTIDE SEQUENCE [LARGE SCALE GENOMIC DNA]</scope>
    <source>
        <strain evidence="1 2">Y35</strain>
    </source>
</reference>
<gene>
    <name evidence="1" type="ORF">GLX28_15465</name>
</gene>
<sequence>MNLLVTLLTGANDPDGALGVNAFSFVRDVQTLGWNARLVGPRPLLDALPPHELATLTVAPGTGLGDVLLTAEPLMEGQDMCLLTDPALLPTVMPVTCLFRQLQADVLVTLRGPSPPVAGVPDPGDVVLVGDLVTHFPARRRERSTVRGLYVLSSAIFGALRASSDHSLHAAIHRLTRHDAVFAYQSVRPE</sequence>
<organism evidence="1 2">
    <name type="scientific">Deinococcus xianganensis</name>
    <dbReference type="NCBI Taxonomy" id="1507289"/>
    <lineage>
        <taxon>Bacteria</taxon>
        <taxon>Thermotogati</taxon>
        <taxon>Deinococcota</taxon>
        <taxon>Deinococci</taxon>
        <taxon>Deinococcales</taxon>
        <taxon>Deinococcaceae</taxon>
        <taxon>Deinococcus</taxon>
    </lineage>
</organism>
<dbReference type="EMBL" id="WVHK01000069">
    <property type="protein sequence ID" value="MXV21029.1"/>
    <property type="molecule type" value="Genomic_DNA"/>
</dbReference>
<protein>
    <submittedName>
        <fullName evidence="1">Uncharacterized protein</fullName>
    </submittedName>
</protein>
<evidence type="ECO:0000313" key="1">
    <source>
        <dbReference type="EMBL" id="MXV21029.1"/>
    </source>
</evidence>
<accession>A0A6I4YF88</accession>
<dbReference type="RefSeq" id="WP_160981001.1">
    <property type="nucleotide sequence ID" value="NZ_WVHK01000069.1"/>
</dbReference>
<name>A0A6I4YF88_9DEIO</name>
<evidence type="ECO:0000313" key="2">
    <source>
        <dbReference type="Proteomes" id="UP000430519"/>
    </source>
</evidence>